<dbReference type="InterPro" id="IPR021329">
    <property type="entry name" value="DUF2938"/>
</dbReference>
<comment type="caution">
    <text evidence="2">The sequence shown here is derived from an EMBL/GenBank/DDBJ whole genome shotgun (WGS) entry which is preliminary data.</text>
</comment>
<feature type="transmembrane region" description="Helical" evidence="1">
    <location>
        <begin position="12"/>
        <end position="35"/>
    </location>
</feature>
<keyword evidence="1" id="KW-1133">Transmembrane helix</keyword>
<dbReference type="OrthoDB" id="9812539at2"/>
<keyword evidence="3" id="KW-1185">Reference proteome</keyword>
<dbReference type="Proteomes" id="UP000318405">
    <property type="component" value="Unassembled WGS sequence"/>
</dbReference>
<keyword evidence="1" id="KW-0472">Membrane</keyword>
<reference evidence="2 3" key="1">
    <citation type="submission" date="2019-07" db="EMBL/GenBank/DDBJ databases">
        <title>Qingshengfaniella alkalisoli gen. nov., sp. nov., isolated from saline soil.</title>
        <authorList>
            <person name="Xu L."/>
            <person name="Huang X.-X."/>
            <person name="Sun J.-Q."/>
        </authorList>
    </citation>
    <scope>NUCLEOTIDE SEQUENCE [LARGE SCALE GENOMIC DNA]</scope>
    <source>
        <strain evidence="2 3">DSM 27279</strain>
    </source>
</reference>
<evidence type="ECO:0000313" key="3">
    <source>
        <dbReference type="Proteomes" id="UP000318405"/>
    </source>
</evidence>
<evidence type="ECO:0000256" key="1">
    <source>
        <dbReference type="SAM" id="Phobius"/>
    </source>
</evidence>
<proteinExistence type="predicted"/>
<protein>
    <submittedName>
        <fullName evidence="2">DUF2938 domain-containing protein</fullName>
    </submittedName>
</protein>
<dbReference type="Pfam" id="PF11158">
    <property type="entry name" value="DUF2938"/>
    <property type="match status" value="1"/>
</dbReference>
<accession>A0A556ACS3</accession>
<organism evidence="2 3">
    <name type="scientific">Verticiella sediminum</name>
    <dbReference type="NCBI Taxonomy" id="1247510"/>
    <lineage>
        <taxon>Bacteria</taxon>
        <taxon>Pseudomonadati</taxon>
        <taxon>Pseudomonadota</taxon>
        <taxon>Betaproteobacteria</taxon>
        <taxon>Burkholderiales</taxon>
        <taxon>Alcaligenaceae</taxon>
        <taxon>Verticiella</taxon>
    </lineage>
</organism>
<dbReference type="EMBL" id="VLTJ01000039">
    <property type="protein sequence ID" value="TSH90692.1"/>
    <property type="molecule type" value="Genomic_DNA"/>
</dbReference>
<dbReference type="AlphaFoldDB" id="A0A556ACS3"/>
<name>A0A556ACS3_9BURK</name>
<evidence type="ECO:0000313" key="2">
    <source>
        <dbReference type="EMBL" id="TSH90692.1"/>
    </source>
</evidence>
<keyword evidence="1" id="KW-0812">Transmembrane</keyword>
<gene>
    <name evidence="2" type="ORF">FOZ76_23160</name>
</gene>
<feature type="transmembrane region" description="Helical" evidence="1">
    <location>
        <begin position="80"/>
        <end position="101"/>
    </location>
</feature>
<sequence>MEQSQRNRERPLGWAVHYATGIAFAVLMVAMQGLAWLRAPAFLPAVAVGMATVVVPLFVMQPAMGAGFAASKTPTPLRNCLRSLVTHAVFGVGLYLSATLIELFGGLI</sequence>